<keyword evidence="1" id="KW-0040">ANK repeat</keyword>
<name>A0A078BB22_STYLE</name>
<dbReference type="SUPFAM" id="SSF48403">
    <property type="entry name" value="Ankyrin repeat"/>
    <property type="match status" value="1"/>
</dbReference>
<gene>
    <name evidence="2" type="primary">Contig13510.g14424</name>
    <name evidence="2" type="ORF">STYLEM_20536</name>
</gene>
<keyword evidence="3" id="KW-1185">Reference proteome</keyword>
<dbReference type="PROSITE" id="PS50297">
    <property type="entry name" value="ANK_REP_REGION"/>
    <property type="match status" value="1"/>
</dbReference>
<evidence type="ECO:0000313" key="3">
    <source>
        <dbReference type="Proteomes" id="UP000039865"/>
    </source>
</evidence>
<reference evidence="2 3" key="1">
    <citation type="submission" date="2014-06" db="EMBL/GenBank/DDBJ databases">
        <authorList>
            <person name="Swart Estienne"/>
        </authorList>
    </citation>
    <scope>NUCLEOTIDE SEQUENCE [LARGE SCALE GENOMIC DNA]</scope>
    <source>
        <strain evidence="2 3">130c</strain>
    </source>
</reference>
<accession>A0A078BB22</accession>
<feature type="repeat" description="ANK" evidence="1">
    <location>
        <begin position="681"/>
        <end position="713"/>
    </location>
</feature>
<organism evidence="2 3">
    <name type="scientific">Stylonychia lemnae</name>
    <name type="common">Ciliate</name>
    <dbReference type="NCBI Taxonomy" id="5949"/>
    <lineage>
        <taxon>Eukaryota</taxon>
        <taxon>Sar</taxon>
        <taxon>Alveolata</taxon>
        <taxon>Ciliophora</taxon>
        <taxon>Intramacronucleata</taxon>
        <taxon>Spirotrichea</taxon>
        <taxon>Stichotrichia</taxon>
        <taxon>Sporadotrichida</taxon>
        <taxon>Oxytrichidae</taxon>
        <taxon>Stylonychinae</taxon>
        <taxon>Stylonychia</taxon>
    </lineage>
</organism>
<evidence type="ECO:0000313" key="2">
    <source>
        <dbReference type="EMBL" id="CDW91381.1"/>
    </source>
</evidence>
<dbReference type="InterPro" id="IPR036770">
    <property type="entry name" value="Ankyrin_rpt-contain_sf"/>
</dbReference>
<protein>
    <submittedName>
        <fullName evidence="2">Iq calmodulin-binding motif family protein</fullName>
    </submittedName>
</protein>
<dbReference type="AlphaFoldDB" id="A0A078BB22"/>
<dbReference type="Proteomes" id="UP000039865">
    <property type="component" value="Unassembled WGS sequence"/>
</dbReference>
<evidence type="ECO:0000256" key="1">
    <source>
        <dbReference type="PROSITE-ProRule" id="PRU00023"/>
    </source>
</evidence>
<dbReference type="SMART" id="SM00248">
    <property type="entry name" value="ANK"/>
    <property type="match status" value="2"/>
</dbReference>
<dbReference type="Gene3D" id="1.25.40.20">
    <property type="entry name" value="Ankyrin repeat-containing domain"/>
    <property type="match status" value="1"/>
</dbReference>
<dbReference type="InterPro" id="IPR002110">
    <property type="entry name" value="Ankyrin_rpt"/>
</dbReference>
<dbReference type="InParanoid" id="A0A078BB22"/>
<dbReference type="PROSITE" id="PS50088">
    <property type="entry name" value="ANK_REPEAT"/>
    <property type="match status" value="1"/>
</dbReference>
<sequence length="740" mass="85990">METLQIPQARRPTLLRRNLVLGSPKNYSLFDQYVTRGKVLKNFNIDPEQYKLITDPEEKKQFILHQAETHLQEQVQQFNDHIKKKQKWIESMKIQDSEEKNRSDQYPWLHIKAPHKANLEWRLKNELMQKLQVPQSMILKTTKHSMKSSLSEADVKLSLIRQNKDLLSSGAALQEAISSTFKDFVNTFEQSIKDNPNQKSHAKICSCNRCRSNSTMFPIKNAKHSALISAQPIARKLNTKLESMIGTDTVISENILGSSDLQVKERPMTSKGQDNRLFKDSNLLTLQAPPRNSRNLDENQVFVKKWSDFDEMFYRSYRSEMRERLANESRTGPWEQVMLGFLRKIDKPQTQSASPKVNSIPALNNCIDRNYIQKKLSLLSQDQIDQIETDLAEKIITEYEDEKKVIKGQRYEYLKNKGKNLIEKQKQADQKKLKESNMLEAQKEHKMISKRMRIILNGLDKKLIDIKKKPATKFDFLYKNKYPYNNPLGQQVKMKIPSNWDSYKTLMLFDNFKEKPNEKPVPIAKKIKYSKENPMEYFAQKFAGGPLKFDNDDEKKKASIKVIMNAIKMWKSKKSVKVAQKKFQEKLQNNFSNSLSVPNLLSQLSEATKGLVTYSDLQKAIFNNDVQWIKVCTPNITEDVINKLNLENNTCLYEAVKFRMHNIVKALLGIPNININQRCEANNTALHIAFQNKDVEMIKLLVENKANAELINMNKKIPCQMVEKVFLKEIGFNPVTNNFK</sequence>
<dbReference type="EMBL" id="CCKQ01019365">
    <property type="protein sequence ID" value="CDW91381.1"/>
    <property type="molecule type" value="Genomic_DNA"/>
</dbReference>
<dbReference type="OrthoDB" id="20872at2759"/>
<proteinExistence type="predicted"/>
<dbReference type="Pfam" id="PF12796">
    <property type="entry name" value="Ank_2"/>
    <property type="match status" value="1"/>
</dbReference>